<reference evidence="1 2" key="1">
    <citation type="journal article" date="2024" name="G3 (Bethesda)">
        <title>Genome assembly of Hibiscus sabdariffa L. provides insights into metabolisms of medicinal natural products.</title>
        <authorList>
            <person name="Kim T."/>
        </authorList>
    </citation>
    <scope>NUCLEOTIDE SEQUENCE [LARGE SCALE GENOMIC DNA]</scope>
    <source>
        <strain evidence="1">TK-2024</strain>
        <tissue evidence="1">Old leaves</tissue>
    </source>
</reference>
<accession>A0ABR2SV19</accession>
<dbReference type="EMBL" id="JBBPBN010000011">
    <property type="protein sequence ID" value="KAK9028777.1"/>
    <property type="molecule type" value="Genomic_DNA"/>
</dbReference>
<gene>
    <name evidence="1" type="ORF">V6N11_025924</name>
</gene>
<organism evidence="1 2">
    <name type="scientific">Hibiscus sabdariffa</name>
    <name type="common">roselle</name>
    <dbReference type="NCBI Taxonomy" id="183260"/>
    <lineage>
        <taxon>Eukaryota</taxon>
        <taxon>Viridiplantae</taxon>
        <taxon>Streptophyta</taxon>
        <taxon>Embryophyta</taxon>
        <taxon>Tracheophyta</taxon>
        <taxon>Spermatophyta</taxon>
        <taxon>Magnoliopsida</taxon>
        <taxon>eudicotyledons</taxon>
        <taxon>Gunneridae</taxon>
        <taxon>Pentapetalae</taxon>
        <taxon>rosids</taxon>
        <taxon>malvids</taxon>
        <taxon>Malvales</taxon>
        <taxon>Malvaceae</taxon>
        <taxon>Malvoideae</taxon>
        <taxon>Hibiscus</taxon>
    </lineage>
</organism>
<keyword evidence="2" id="KW-1185">Reference proteome</keyword>
<comment type="caution">
    <text evidence="1">The sequence shown here is derived from an EMBL/GenBank/DDBJ whole genome shotgun (WGS) entry which is preliminary data.</text>
</comment>
<evidence type="ECO:0008006" key="3">
    <source>
        <dbReference type="Google" id="ProtNLM"/>
    </source>
</evidence>
<protein>
    <recommendedName>
        <fullName evidence="3">DUF4283 domain-containing protein</fullName>
    </recommendedName>
</protein>
<proteinExistence type="predicted"/>
<dbReference type="Proteomes" id="UP001396334">
    <property type="component" value="Unassembled WGS sequence"/>
</dbReference>
<evidence type="ECO:0000313" key="2">
    <source>
        <dbReference type="Proteomes" id="UP001396334"/>
    </source>
</evidence>
<evidence type="ECO:0000313" key="1">
    <source>
        <dbReference type="EMBL" id="KAK9028777.1"/>
    </source>
</evidence>
<sequence length="141" mass="16601">MIRRMEGVLLTRLPEQPVWPWIKIVLYRRLLHIESLMQNSIAIPSESEELMDEDGIVIEEGEIVRKEINGVISIDFSERILPLVEKSLEHTVVVKLLGRRIGYNTLRNKIYELWKPSQPIKLMDIVNDYFLVSFRAHLDYT</sequence>
<name>A0ABR2SV19_9ROSI</name>